<proteinExistence type="predicted"/>
<dbReference type="Proteomes" id="UP000464620">
    <property type="component" value="Chromosome B09"/>
</dbReference>
<protein>
    <recommendedName>
        <fullName evidence="3">Ubiquitin-like protease family profile domain-containing protein</fullName>
    </recommendedName>
</protein>
<accession>A0A6B9V9M0</accession>
<evidence type="ECO:0000313" key="1">
    <source>
        <dbReference type="EMBL" id="QHN76922.1"/>
    </source>
</evidence>
<reference evidence="1 2" key="1">
    <citation type="submission" date="2020-01" db="EMBL/GenBank/DDBJ databases">
        <title>Genome sequence of Arachis hypogaea, cultivar Shitouqi.</title>
        <authorList>
            <person name="Zhuang W."/>
            <person name="Chen H."/>
            <person name="Varshney R."/>
            <person name="Wang D."/>
            <person name="Ming R."/>
        </authorList>
    </citation>
    <scope>NUCLEOTIDE SEQUENCE [LARGE SCALE GENOMIC DNA]</scope>
    <source>
        <tissue evidence="1">Young leaf</tissue>
    </source>
</reference>
<dbReference type="AlphaFoldDB" id="A0A6B9V9M0"/>
<name>A0A6B9V9M0_ARAHY</name>
<gene>
    <name evidence="1" type="ORF">DS421_19g648170</name>
</gene>
<sequence length="191" mass="21352">MLVLVQALVRIIGSLTRQWQQREIGGHWWVYAFEVNAKRIVILDSLHSAPADDTRDKLDAYVGRLCEDMGSIAIPGFVRTPYGPARSYARVPKQPNNSLKVGKKIVNFTNGTSSYRMELMLDIICGPHNALVHQLVSLLSEMVKPVRRNAPRNKKKNVSSPYTAPSTRSLIECAEGLPKGAMRKGRKKLLT</sequence>
<evidence type="ECO:0008006" key="3">
    <source>
        <dbReference type="Google" id="ProtNLM"/>
    </source>
</evidence>
<evidence type="ECO:0000313" key="2">
    <source>
        <dbReference type="Proteomes" id="UP000464620"/>
    </source>
</evidence>
<dbReference type="EMBL" id="CP031001">
    <property type="protein sequence ID" value="QHN76922.1"/>
    <property type="molecule type" value="Genomic_DNA"/>
</dbReference>
<organism evidence="1 2">
    <name type="scientific">Arachis hypogaea</name>
    <name type="common">Peanut</name>
    <dbReference type="NCBI Taxonomy" id="3818"/>
    <lineage>
        <taxon>Eukaryota</taxon>
        <taxon>Viridiplantae</taxon>
        <taxon>Streptophyta</taxon>
        <taxon>Embryophyta</taxon>
        <taxon>Tracheophyta</taxon>
        <taxon>Spermatophyta</taxon>
        <taxon>Magnoliopsida</taxon>
        <taxon>eudicotyledons</taxon>
        <taxon>Gunneridae</taxon>
        <taxon>Pentapetalae</taxon>
        <taxon>rosids</taxon>
        <taxon>fabids</taxon>
        <taxon>Fabales</taxon>
        <taxon>Fabaceae</taxon>
        <taxon>Papilionoideae</taxon>
        <taxon>50 kb inversion clade</taxon>
        <taxon>dalbergioids sensu lato</taxon>
        <taxon>Dalbergieae</taxon>
        <taxon>Pterocarpus clade</taxon>
        <taxon>Arachis</taxon>
    </lineage>
</organism>
<dbReference type="SUPFAM" id="SSF54001">
    <property type="entry name" value="Cysteine proteinases"/>
    <property type="match status" value="1"/>
</dbReference>
<dbReference type="InterPro" id="IPR038765">
    <property type="entry name" value="Papain-like_cys_pep_sf"/>
</dbReference>